<reference evidence="3" key="1">
    <citation type="journal article" date="2019" name="Int. J. Syst. Evol. Microbiol.">
        <title>The Global Catalogue of Microorganisms (GCM) 10K type strain sequencing project: providing services to taxonomists for standard genome sequencing and annotation.</title>
        <authorList>
            <consortium name="The Broad Institute Genomics Platform"/>
            <consortium name="The Broad Institute Genome Sequencing Center for Infectious Disease"/>
            <person name="Wu L."/>
            <person name="Ma J."/>
        </authorList>
    </citation>
    <scope>NUCLEOTIDE SEQUENCE [LARGE SCALE GENOMIC DNA]</scope>
    <source>
        <strain evidence="3">JCM 30742</strain>
    </source>
</reference>
<name>A0ABP7C2Y2_9MICC</name>
<evidence type="ECO:0000313" key="2">
    <source>
        <dbReference type="EMBL" id="GAA3678065.1"/>
    </source>
</evidence>
<evidence type="ECO:0000313" key="3">
    <source>
        <dbReference type="Proteomes" id="UP001500752"/>
    </source>
</evidence>
<dbReference type="Proteomes" id="UP001500752">
    <property type="component" value="Unassembled WGS sequence"/>
</dbReference>
<sequence length="101" mass="10691">MRVRRGMMGGRIPSASSTAHCGIRPVPDFRTLWGANGIDGMGLPGWFGKVFPKWSGSKWSGLCSGMFPQCAVHGGRPLAGSDRIADGNWPREGGWGNDGCG</sequence>
<gene>
    <name evidence="2" type="ORF">GCM10023081_15430</name>
</gene>
<organism evidence="2 3">
    <name type="scientific">Arthrobacter ginkgonis</name>
    <dbReference type="NCBI Taxonomy" id="1630594"/>
    <lineage>
        <taxon>Bacteria</taxon>
        <taxon>Bacillati</taxon>
        <taxon>Actinomycetota</taxon>
        <taxon>Actinomycetes</taxon>
        <taxon>Micrococcales</taxon>
        <taxon>Micrococcaceae</taxon>
        <taxon>Arthrobacter</taxon>
    </lineage>
</organism>
<proteinExistence type="predicted"/>
<evidence type="ECO:0000256" key="1">
    <source>
        <dbReference type="SAM" id="MobiDB-lite"/>
    </source>
</evidence>
<keyword evidence="3" id="KW-1185">Reference proteome</keyword>
<protein>
    <submittedName>
        <fullName evidence="2">Uncharacterized protein</fullName>
    </submittedName>
</protein>
<dbReference type="EMBL" id="BAABEO010000009">
    <property type="protein sequence ID" value="GAA3678065.1"/>
    <property type="molecule type" value="Genomic_DNA"/>
</dbReference>
<comment type="caution">
    <text evidence="2">The sequence shown here is derived from an EMBL/GenBank/DDBJ whole genome shotgun (WGS) entry which is preliminary data.</text>
</comment>
<accession>A0ABP7C2Y2</accession>
<feature type="region of interest" description="Disordered" evidence="1">
    <location>
        <begin position="81"/>
        <end position="101"/>
    </location>
</feature>